<reference evidence="3" key="1">
    <citation type="submission" date="2019-07" db="EMBL/GenBank/DDBJ databases">
        <title>Complete genome sequences of three Mycoplasma sp. 1220 strains.</title>
        <authorList>
            <person name="Grozner D."/>
            <person name="Forro B."/>
            <person name="Kovacs A.B."/>
            <person name="Marton S."/>
            <person name="Banyai K."/>
            <person name="Kreizinger Z."/>
            <person name="Sulyok K.M."/>
            <person name="Gyuranecz M."/>
        </authorList>
    </citation>
    <scope>NUCLEOTIDE SEQUENCE [LARGE SCALE GENOMIC DNA]</scope>
    <source>
        <strain evidence="3">MYCAV93</strain>
    </source>
</reference>
<accession>A0A5B8K305</accession>
<sequence>MKFNKFSKLMISLSGLTSLTSLAALSAACSKDDKGTKPVNENKEIVIAVDGVQKGMYDNVIAEFNKTEYHTKYGYNIKVLEKDVWSALDASTVGATDTKAVPDLFYGPNDRVTTSVQDNVVVDLNEFLKTTKYKDTNIWRVILGDQASQKLIDELVEFGSVNGIKGDNITSKFVALRHNQEGIVMASNKSMDEVRKQLANPDTNSMVELVEAGEAFFRIQDLWYGNGVLAGVFDKLKSDNPENKNYDNLMAKILYSLGAKITTGFNGSESNKIPQEIKDAYKEGAYTAARLVYPIFDAVYNKNDSEYEQTVWAKKGINRETLKSLLNADMGQVQNTVWNLLKEGKISYALVGTWDIQNTQKTANANTFFNAINVTDDYKYLQAPGSWSYMINIRNNAYSALRREAIVEILKLIYQPKSWLEYYKQDSKIPFIESQKQQLVKDANDFSNPEFNRLMNSVKEHLGYESLEEFSKAFEKYKTKYSISKEKTFQSSMWQKVPTTADASEKMLLDKYASVEGFAEKVKTVFTDKSETGSVLGLRDLIKDIFAIEFDEESSSENKKWLESWKLSPSVFKSTPSEIFGSLADGGGYHVRKIEAFILGANGDNGGEVDALIQKIKDAISENKLESIYAEAIANAKKLASYSANKASDEVIELRVRQALNNYVYDAKVQLVTAEIVEQSKVNKKDGSLSDWTLQQTATVYEELSKLDSVGKIMDVISSAKTLQDNGLGIFTTQVNRVDNGNPQFEKLWVLWNDRTFGSQNSYQAIYDADKDKNVTVDEFKEAIYQKLGSLFIETAKTIENSQGSTVITFS</sequence>
<evidence type="ECO:0000313" key="3">
    <source>
        <dbReference type="Proteomes" id="UP000317512"/>
    </source>
</evidence>
<feature type="signal peptide" evidence="1">
    <location>
        <begin position="1"/>
        <end position="23"/>
    </location>
</feature>
<dbReference type="OrthoDB" id="399723at2"/>
<dbReference type="RefSeq" id="WP_146308486.1">
    <property type="nucleotide sequence ID" value="NZ_CP041663.1"/>
</dbReference>
<dbReference type="Proteomes" id="UP000317512">
    <property type="component" value="Chromosome"/>
</dbReference>
<dbReference type="EMBL" id="CP041663">
    <property type="protein sequence ID" value="QDY88118.1"/>
    <property type="molecule type" value="Genomic_DNA"/>
</dbReference>
<dbReference type="SUPFAM" id="SSF53850">
    <property type="entry name" value="Periplasmic binding protein-like II"/>
    <property type="match status" value="2"/>
</dbReference>
<organism evidence="2 3">
    <name type="scientific">Mycoplasma anserisalpingitidis</name>
    <dbReference type="NCBI Taxonomy" id="519450"/>
    <lineage>
        <taxon>Bacteria</taxon>
        <taxon>Bacillati</taxon>
        <taxon>Mycoplasmatota</taxon>
        <taxon>Mollicutes</taxon>
        <taxon>Mycoplasmataceae</taxon>
        <taxon>Mycoplasma</taxon>
    </lineage>
</organism>
<dbReference type="PROSITE" id="PS51257">
    <property type="entry name" value="PROKAR_LIPOPROTEIN"/>
    <property type="match status" value="1"/>
</dbReference>
<dbReference type="AlphaFoldDB" id="A0A5B8K305"/>
<dbReference type="InterPro" id="IPR018247">
    <property type="entry name" value="EF_Hand_1_Ca_BS"/>
</dbReference>
<gene>
    <name evidence="2" type="ORF">FOY43_00340</name>
</gene>
<keyword evidence="1" id="KW-0732">Signal</keyword>
<dbReference type="Gene3D" id="3.40.190.10">
    <property type="entry name" value="Periplasmic binding protein-like II"/>
    <property type="match status" value="1"/>
</dbReference>
<evidence type="ECO:0000313" key="2">
    <source>
        <dbReference type="EMBL" id="QDY88118.1"/>
    </source>
</evidence>
<feature type="chain" id="PRO_5023047178" description="EF-hand domain-containing protein" evidence="1">
    <location>
        <begin position="24"/>
        <end position="811"/>
    </location>
</feature>
<protein>
    <recommendedName>
        <fullName evidence="4">EF-hand domain-containing protein</fullName>
    </recommendedName>
</protein>
<proteinExistence type="predicted"/>
<name>A0A5B8K305_9MOLU</name>
<evidence type="ECO:0008006" key="4">
    <source>
        <dbReference type="Google" id="ProtNLM"/>
    </source>
</evidence>
<dbReference type="PROSITE" id="PS00018">
    <property type="entry name" value="EF_HAND_1"/>
    <property type="match status" value="1"/>
</dbReference>
<evidence type="ECO:0000256" key="1">
    <source>
        <dbReference type="SAM" id="SignalP"/>
    </source>
</evidence>